<feature type="compositionally biased region" description="Basic and acidic residues" evidence="1">
    <location>
        <begin position="54"/>
        <end position="72"/>
    </location>
</feature>
<proteinExistence type="predicted"/>
<dbReference type="GO" id="GO:0004523">
    <property type="term" value="F:RNA-DNA hybrid ribonuclease activity"/>
    <property type="evidence" value="ECO:0007669"/>
    <property type="project" value="InterPro"/>
</dbReference>
<dbReference type="PANTHER" id="PTHR34146:SF3">
    <property type="entry name" value="POLYNUCLEOTIDYL TRANSFERASE, RIBONUCLEASE H-LIKE SUPERFAMILY PROTEIN"/>
    <property type="match status" value="1"/>
</dbReference>
<dbReference type="InterPro" id="IPR012337">
    <property type="entry name" value="RNaseH-like_sf"/>
</dbReference>
<dbReference type="InterPro" id="IPR044730">
    <property type="entry name" value="RNase_H-like_dom_plant"/>
</dbReference>
<gene>
    <name evidence="3" type="ORF">F2Q70_00020806</name>
</gene>
<dbReference type="PANTHER" id="PTHR34146">
    <property type="entry name" value="POLYNUCLEOTIDYL TRANSFERASE, RIBONUCLEASE H-LIKE SUPERFAMILY PROTEIN-RELATED"/>
    <property type="match status" value="1"/>
</dbReference>
<dbReference type="CDD" id="cd06222">
    <property type="entry name" value="RNase_H_like"/>
    <property type="match status" value="1"/>
</dbReference>
<dbReference type="GO" id="GO:0003676">
    <property type="term" value="F:nucleic acid binding"/>
    <property type="evidence" value="ECO:0007669"/>
    <property type="project" value="InterPro"/>
</dbReference>
<dbReference type="EMBL" id="QGKY02001925">
    <property type="protein sequence ID" value="KAF2549297.1"/>
    <property type="molecule type" value="Genomic_DNA"/>
</dbReference>
<dbReference type="SUPFAM" id="SSF53098">
    <property type="entry name" value="Ribonuclease H-like"/>
    <property type="match status" value="1"/>
</dbReference>
<evidence type="ECO:0000256" key="1">
    <source>
        <dbReference type="SAM" id="MobiDB-lite"/>
    </source>
</evidence>
<feature type="compositionally biased region" description="Basic and acidic residues" evidence="1">
    <location>
        <begin position="20"/>
        <end position="39"/>
    </location>
</feature>
<dbReference type="Pfam" id="PF13456">
    <property type="entry name" value="RVT_3"/>
    <property type="match status" value="1"/>
</dbReference>
<protein>
    <recommendedName>
        <fullName evidence="2">RNase H type-1 domain-containing protein</fullName>
    </recommendedName>
</protein>
<organism evidence="3">
    <name type="scientific">Brassica cretica</name>
    <name type="common">Mustard</name>
    <dbReference type="NCBI Taxonomy" id="69181"/>
    <lineage>
        <taxon>Eukaryota</taxon>
        <taxon>Viridiplantae</taxon>
        <taxon>Streptophyta</taxon>
        <taxon>Embryophyta</taxon>
        <taxon>Tracheophyta</taxon>
        <taxon>Spermatophyta</taxon>
        <taxon>Magnoliopsida</taxon>
        <taxon>eudicotyledons</taxon>
        <taxon>Gunneridae</taxon>
        <taxon>Pentapetalae</taxon>
        <taxon>rosids</taxon>
        <taxon>malvids</taxon>
        <taxon>Brassicales</taxon>
        <taxon>Brassicaceae</taxon>
        <taxon>Brassiceae</taxon>
        <taxon>Brassica</taxon>
    </lineage>
</organism>
<dbReference type="InterPro" id="IPR002156">
    <property type="entry name" value="RNaseH_domain"/>
</dbReference>
<name>A0A8S9GZ99_BRACR</name>
<dbReference type="Gene3D" id="3.30.420.10">
    <property type="entry name" value="Ribonuclease H-like superfamily/Ribonuclease H"/>
    <property type="match status" value="1"/>
</dbReference>
<feature type="compositionally biased region" description="Basic residues" evidence="1">
    <location>
        <begin position="99"/>
        <end position="113"/>
    </location>
</feature>
<evidence type="ECO:0000259" key="2">
    <source>
        <dbReference type="Pfam" id="PF13456"/>
    </source>
</evidence>
<dbReference type="AlphaFoldDB" id="A0A8S9GZ99"/>
<feature type="region of interest" description="Disordered" evidence="1">
    <location>
        <begin position="20"/>
        <end position="141"/>
    </location>
</feature>
<feature type="domain" description="RNase H type-1" evidence="2">
    <location>
        <begin position="177"/>
        <end position="247"/>
    </location>
</feature>
<dbReference type="InterPro" id="IPR036397">
    <property type="entry name" value="RNaseH_sf"/>
</dbReference>
<sequence length="247" mass="27771">MDEDMIADDDLLDELEFEKEVGKKIGTEDHVPKRQEDPLTKSTNGEQNKRKPVLGRDQETRAGTKEHKDGSKAKVPTGQSKRRGLRSLDSKGTLASKKLAVRGRASPKGKLVRSSRAPIERSTTSHRFPPNEVYPSSMKNKRSSAASVEEVIEEEQVERELEQPVVQPARCRWKCQVDASWKSTTKGVGVGFVLLDDDRVIMVGLRNYTRAASPLQAEAEGLSWAMKELLHRDFKDVRFESDCQQLV</sequence>
<accession>A0A8S9GZ99</accession>
<reference evidence="3" key="1">
    <citation type="submission" date="2019-12" db="EMBL/GenBank/DDBJ databases">
        <title>Genome sequencing and annotation of Brassica cretica.</title>
        <authorList>
            <person name="Studholme D.J."/>
            <person name="Sarris P.F."/>
        </authorList>
    </citation>
    <scope>NUCLEOTIDE SEQUENCE</scope>
    <source>
        <strain evidence="3">PFS-102/07</strain>
        <tissue evidence="3">Leaf</tissue>
    </source>
</reference>
<comment type="caution">
    <text evidence="3">The sequence shown here is derived from an EMBL/GenBank/DDBJ whole genome shotgun (WGS) entry which is preliminary data.</text>
</comment>
<evidence type="ECO:0000313" key="3">
    <source>
        <dbReference type="EMBL" id="KAF2549297.1"/>
    </source>
</evidence>